<dbReference type="PANTHER" id="PTHR38431">
    <property type="entry name" value="BLL2305 PROTEIN"/>
    <property type="match status" value="1"/>
</dbReference>
<dbReference type="Pfam" id="PF12728">
    <property type="entry name" value="HTH_17"/>
    <property type="match status" value="1"/>
</dbReference>
<proteinExistence type="predicted"/>
<reference evidence="4" key="1">
    <citation type="journal article" date="2019" name="Int. J. Syst. Evol. Microbiol.">
        <title>The Global Catalogue of Microorganisms (GCM) 10K type strain sequencing project: providing services to taxonomists for standard genome sequencing and annotation.</title>
        <authorList>
            <consortium name="The Broad Institute Genomics Platform"/>
            <consortium name="The Broad Institute Genome Sequencing Center for Infectious Disease"/>
            <person name="Wu L."/>
            <person name="Ma J."/>
        </authorList>
    </citation>
    <scope>NUCLEOTIDE SEQUENCE [LARGE SCALE GENOMIC DNA]</scope>
    <source>
        <strain evidence="4">CGMCC 1.16444</strain>
    </source>
</reference>
<accession>A0ABV9Z0Z0</accession>
<evidence type="ECO:0000313" key="4">
    <source>
        <dbReference type="Proteomes" id="UP001595796"/>
    </source>
</evidence>
<feature type="domain" description="Helix-turn-helix" evidence="2">
    <location>
        <begin position="3"/>
        <end position="51"/>
    </location>
</feature>
<dbReference type="EMBL" id="JBHSJF010000006">
    <property type="protein sequence ID" value="MFC5068720.1"/>
    <property type="molecule type" value="Genomic_DNA"/>
</dbReference>
<gene>
    <name evidence="3" type="ORF">ACFPFW_11940</name>
</gene>
<evidence type="ECO:0000313" key="3">
    <source>
        <dbReference type="EMBL" id="MFC5068720.1"/>
    </source>
</evidence>
<dbReference type="NCBIfam" id="TIGR01764">
    <property type="entry name" value="excise"/>
    <property type="match status" value="1"/>
</dbReference>
<dbReference type="SUPFAM" id="SSF53850">
    <property type="entry name" value="Periplasmic binding protein-like II"/>
    <property type="match status" value="1"/>
</dbReference>
<dbReference type="InterPro" id="IPR041657">
    <property type="entry name" value="HTH_17"/>
</dbReference>
<dbReference type="Pfam" id="PF12727">
    <property type="entry name" value="PBP_like"/>
    <property type="match status" value="1"/>
</dbReference>
<dbReference type="PANTHER" id="PTHR38431:SF1">
    <property type="entry name" value="BLL2305 PROTEIN"/>
    <property type="match status" value="1"/>
</dbReference>
<dbReference type="InterPro" id="IPR024370">
    <property type="entry name" value="PBP_domain"/>
</dbReference>
<dbReference type="Gene3D" id="3.40.190.10">
    <property type="entry name" value="Periplasmic binding protein-like II"/>
    <property type="match status" value="1"/>
</dbReference>
<dbReference type="Proteomes" id="UP001595796">
    <property type="component" value="Unassembled WGS sequence"/>
</dbReference>
<keyword evidence="4" id="KW-1185">Reference proteome</keyword>
<organism evidence="3 4">
    <name type="scientific">Flaviflagellibacter deserti</name>
    <dbReference type="NCBI Taxonomy" id="2267266"/>
    <lineage>
        <taxon>Bacteria</taxon>
        <taxon>Pseudomonadati</taxon>
        <taxon>Pseudomonadota</taxon>
        <taxon>Alphaproteobacteria</taxon>
        <taxon>Hyphomicrobiales</taxon>
        <taxon>Flaviflagellibacter</taxon>
    </lineage>
</organism>
<dbReference type="RefSeq" id="WP_114956089.1">
    <property type="nucleotide sequence ID" value="NZ_JBHSJF010000006.1"/>
</dbReference>
<evidence type="ECO:0000259" key="2">
    <source>
        <dbReference type="Pfam" id="PF12728"/>
    </source>
</evidence>
<evidence type="ECO:0000259" key="1">
    <source>
        <dbReference type="Pfam" id="PF12727"/>
    </source>
</evidence>
<dbReference type="InterPro" id="IPR010093">
    <property type="entry name" value="SinI_DNA-bd"/>
</dbReference>
<comment type="caution">
    <text evidence="3">The sequence shown here is derived from an EMBL/GenBank/DDBJ whole genome shotgun (WGS) entry which is preliminary data.</text>
</comment>
<sequence length="293" mass="32103">MDFLTTSEVAAYLRIKERTIYDLVARKEIPCSKATGKLLFPRALIDRWIEAHIELQDPKLLNAPQIVAGSSDPLLEWALRESGCGLATLVEGSSAGLERLSTGGAIAAGIHLGDEDKGENSGNIAAARDSSPPFDLVVVHWAWREQGLVVLPGNPLDLNSIKDVANKRARIVPRQEGSGTQILFRKLIAAAGIAETSFNELSKPALTQTDVALALLDGDADCGLAVGSVARRFNLTFVPLHRERFDLVCRRRDLLEPPFQKLLTFTRSDDFRKHAKSFGGYDIENCGEVLFNR</sequence>
<feature type="domain" description="PBP" evidence="1">
    <location>
        <begin position="80"/>
        <end position="265"/>
    </location>
</feature>
<protein>
    <submittedName>
        <fullName evidence="3">Substrate-binding domain-containing protein</fullName>
    </submittedName>
</protein>
<name>A0ABV9Z0Z0_9HYPH</name>